<sequence length="114" mass="12938">MTAHIQFIKGIDEKVLPDIRLTRSRDGSTGTATFSFKNANILDKSLALNGEITGMYMIDEEGIIETRDVNVNFVNGKPQAVESIYIMKSSYDWGRFMRFMERYAKSNGLIFTKA</sequence>
<dbReference type="HAMAP" id="MF_01370">
    <property type="entry name" value="PSII_Psb28"/>
    <property type="match status" value="1"/>
</dbReference>
<evidence type="ECO:0000256" key="6">
    <source>
        <dbReference type="RuleBase" id="RU003509"/>
    </source>
</evidence>
<gene>
    <name evidence="5 7" type="primary">psbW</name>
    <name evidence="5" type="synonym">psb28</name>
</gene>
<comment type="subcellular location">
    <subcellularLocation>
        <location evidence="1">Membrane</location>
        <topology evidence="1">Peripheral membrane protein</topology>
    </subcellularLocation>
    <subcellularLocation>
        <location evidence="5">Plastid</location>
        <location evidence="5">Chloroplast thylakoid membrane</location>
        <topology evidence="5">Peripheral membrane protein</topology>
        <orientation evidence="5">Stromal side</orientation>
    </subcellularLocation>
</comment>
<keyword evidence="3 5" id="KW-0472">Membrane</keyword>
<dbReference type="Gene3D" id="2.40.30.220">
    <property type="entry name" value="Photosystem II Psb28"/>
    <property type="match status" value="1"/>
</dbReference>
<keyword evidence="7" id="KW-0934">Plastid</keyword>
<protein>
    <recommendedName>
        <fullName evidence="5 6">Photosystem II reaction center Psb28 protein</fullName>
    </recommendedName>
    <alternativeName>
        <fullName evidence="5">Photosystem II 13 kDa protein</fullName>
    </alternativeName>
    <alternativeName>
        <fullName evidence="5">Photosystem II reaction center W protein</fullName>
    </alternativeName>
</protein>
<dbReference type="InterPro" id="IPR038676">
    <property type="entry name" value="Psb28_c1_sf"/>
</dbReference>
<dbReference type="GO" id="GO:0009523">
    <property type="term" value="C:photosystem II"/>
    <property type="evidence" value="ECO:0007669"/>
    <property type="project" value="UniProtKB-KW"/>
</dbReference>
<proteinExistence type="inferred from homology"/>
<geneLocation type="chloroplast" evidence="7"/>
<dbReference type="RefSeq" id="YP_009497242.1">
    <property type="nucleotide sequence ID" value="NC_038005.1"/>
</dbReference>
<dbReference type="InterPro" id="IPR005610">
    <property type="entry name" value="PSII_Psb28_class-1"/>
</dbReference>
<comment type="similarity">
    <text evidence="5 6">Belongs to the Psb28 family.</text>
</comment>
<comment type="subunit">
    <text evidence="5">Part of the photosystem II complex.</text>
</comment>
<dbReference type="NCBIfam" id="TIGR03047">
    <property type="entry name" value="PS_II_psb28"/>
    <property type="match status" value="1"/>
</dbReference>
<evidence type="ECO:0000256" key="4">
    <source>
        <dbReference type="ARBA" id="ARBA00023276"/>
    </source>
</evidence>
<dbReference type="EMBL" id="MG755804">
    <property type="protein sequence ID" value="AWT39955.1"/>
    <property type="molecule type" value="Genomic_DNA"/>
</dbReference>
<keyword evidence="2 5" id="KW-0602">Photosynthesis</keyword>
<evidence type="ECO:0000256" key="3">
    <source>
        <dbReference type="ARBA" id="ARBA00023136"/>
    </source>
</evidence>
<keyword evidence="5" id="KW-0793">Thylakoid</keyword>
<dbReference type="PANTHER" id="PTHR34963:SF2">
    <property type="entry name" value="PHOTOSYSTEM II REACTION CENTER PSB28 PROTEIN, CHLOROPLASTIC"/>
    <property type="match status" value="1"/>
</dbReference>
<evidence type="ECO:0000256" key="5">
    <source>
        <dbReference type="HAMAP-Rule" id="MF_01370"/>
    </source>
</evidence>
<reference evidence="7" key="1">
    <citation type="journal article" date="2018" name="Adv. Bot. Res.">
        <title>Evolution of the Plastid Genomes in Diatoms.</title>
        <authorList>
            <person name="Yu M."/>
            <person name="Ashworth M.P."/>
            <person name="Hajrah N.H."/>
            <person name="Khiyami M.A."/>
            <person name="Sabir M.J."/>
            <person name="Alhebshi A.M."/>
            <person name="Al-Malki A.L."/>
            <person name="Sabir J.S.M."/>
            <person name="Theriot E.C."/>
            <person name="Jansen R.K."/>
        </authorList>
    </citation>
    <scope>NUCLEOTIDE SEQUENCE</scope>
</reference>
<dbReference type="PANTHER" id="PTHR34963">
    <property type="match status" value="1"/>
</dbReference>
<dbReference type="AlphaFoldDB" id="A0A2U9NSF0"/>
<accession>A0A2U9NSF0</accession>
<keyword evidence="4 5" id="KW-0604">Photosystem II</keyword>
<dbReference type="Pfam" id="PF03912">
    <property type="entry name" value="Psb28"/>
    <property type="match status" value="1"/>
</dbReference>
<dbReference type="GO" id="GO:0009535">
    <property type="term" value="C:chloroplast thylakoid membrane"/>
    <property type="evidence" value="ECO:0007669"/>
    <property type="project" value="UniProtKB-SubCell"/>
</dbReference>
<dbReference type="GO" id="GO:0015979">
    <property type="term" value="P:photosynthesis"/>
    <property type="evidence" value="ECO:0007669"/>
    <property type="project" value="UniProtKB-UniRule"/>
</dbReference>
<evidence type="ECO:0000256" key="2">
    <source>
        <dbReference type="ARBA" id="ARBA00022531"/>
    </source>
</evidence>
<organism evidence="7">
    <name type="scientific">Discostella pseudostelligera</name>
    <dbReference type="NCBI Taxonomy" id="259834"/>
    <lineage>
        <taxon>Eukaryota</taxon>
        <taxon>Sar</taxon>
        <taxon>Stramenopiles</taxon>
        <taxon>Ochrophyta</taxon>
        <taxon>Bacillariophyta</taxon>
        <taxon>Coscinodiscophyceae</taxon>
        <taxon>Thalassiosirophycidae</taxon>
        <taxon>Stephanodiscales</taxon>
        <taxon>Stephanodiscaceae</taxon>
        <taxon>Discostella</taxon>
    </lineage>
</organism>
<evidence type="ECO:0000313" key="7">
    <source>
        <dbReference type="EMBL" id="AWT39955.1"/>
    </source>
</evidence>
<keyword evidence="7" id="KW-0150">Chloroplast</keyword>
<name>A0A2U9NSF0_9STRA</name>
<evidence type="ECO:0000256" key="1">
    <source>
        <dbReference type="ARBA" id="ARBA00004170"/>
    </source>
</evidence>
<dbReference type="GeneID" id="36959787"/>